<feature type="compositionally biased region" description="Basic and acidic residues" evidence="8">
    <location>
        <begin position="1"/>
        <end position="21"/>
    </location>
</feature>
<dbReference type="AlphaFoldDB" id="A0A7R9MP64"/>
<evidence type="ECO:0000256" key="8">
    <source>
        <dbReference type="SAM" id="MobiDB-lite"/>
    </source>
</evidence>
<proteinExistence type="inferred from homology"/>
<keyword evidence="5" id="KW-0067">ATP-binding</keyword>
<organism evidence="10">
    <name type="scientific">Oppiella nova</name>
    <dbReference type="NCBI Taxonomy" id="334625"/>
    <lineage>
        <taxon>Eukaryota</taxon>
        <taxon>Metazoa</taxon>
        <taxon>Ecdysozoa</taxon>
        <taxon>Arthropoda</taxon>
        <taxon>Chelicerata</taxon>
        <taxon>Arachnida</taxon>
        <taxon>Acari</taxon>
        <taxon>Acariformes</taxon>
        <taxon>Sarcoptiformes</taxon>
        <taxon>Oribatida</taxon>
        <taxon>Brachypylina</taxon>
        <taxon>Oppioidea</taxon>
        <taxon>Oppiidae</taxon>
        <taxon>Oppiella</taxon>
    </lineage>
</organism>
<dbReference type="InterPro" id="IPR050173">
    <property type="entry name" value="ABC_transporter_C-like"/>
</dbReference>
<reference evidence="10" key="1">
    <citation type="submission" date="2020-11" db="EMBL/GenBank/DDBJ databases">
        <authorList>
            <person name="Tran Van P."/>
        </authorList>
    </citation>
    <scope>NUCLEOTIDE SEQUENCE</scope>
</reference>
<name>A0A7R9MP64_9ACAR</name>
<evidence type="ECO:0000256" key="3">
    <source>
        <dbReference type="ARBA" id="ARBA00022692"/>
    </source>
</evidence>
<dbReference type="GO" id="GO:0042626">
    <property type="term" value="F:ATPase-coupled transmembrane transporter activity"/>
    <property type="evidence" value="ECO:0007669"/>
    <property type="project" value="TreeGrafter"/>
</dbReference>
<keyword evidence="6 9" id="KW-1133">Transmembrane helix</keyword>
<evidence type="ECO:0000256" key="9">
    <source>
        <dbReference type="SAM" id="Phobius"/>
    </source>
</evidence>
<keyword evidence="4" id="KW-0547">Nucleotide-binding</keyword>
<dbReference type="Gene3D" id="1.20.1560.10">
    <property type="entry name" value="ABC transporter type 1, transmembrane domain"/>
    <property type="match status" value="1"/>
</dbReference>
<keyword evidence="11" id="KW-1185">Reference proteome</keyword>
<gene>
    <name evidence="10" type="ORF">ONB1V03_LOCUS20510</name>
</gene>
<feature type="region of interest" description="Disordered" evidence="8">
    <location>
        <begin position="1"/>
        <end position="62"/>
    </location>
</feature>
<keyword evidence="3 9" id="KW-0812">Transmembrane</keyword>
<dbReference type="EMBL" id="CAJPVJ010035409">
    <property type="protein sequence ID" value="CAG2181089.1"/>
    <property type="molecule type" value="Genomic_DNA"/>
</dbReference>
<evidence type="ECO:0000256" key="5">
    <source>
        <dbReference type="ARBA" id="ARBA00022840"/>
    </source>
</evidence>
<evidence type="ECO:0000256" key="4">
    <source>
        <dbReference type="ARBA" id="ARBA00022741"/>
    </source>
</evidence>
<evidence type="ECO:0000256" key="7">
    <source>
        <dbReference type="ARBA" id="ARBA00023136"/>
    </source>
</evidence>
<dbReference type="PANTHER" id="PTHR24223:SF456">
    <property type="entry name" value="MULTIDRUG RESISTANCE-ASSOCIATED PROTEIN LETHAL(2)03659"/>
    <property type="match status" value="1"/>
</dbReference>
<keyword evidence="7 9" id="KW-0472">Membrane</keyword>
<comment type="subcellular location">
    <subcellularLocation>
        <location evidence="1">Membrane</location>
        <topology evidence="1">Multi-pass membrane protein</topology>
    </subcellularLocation>
</comment>
<evidence type="ECO:0000256" key="1">
    <source>
        <dbReference type="ARBA" id="ARBA00004141"/>
    </source>
</evidence>
<sequence>MAILKDVEREAEHDKQERELMRPFSTNSYDAKQTPTPNETLLTESINDGVRRHSRSTSVAQTENFEVSDITADDEDYSHEPRIQEENREVGSIGGHVYYQYFKAGAGPILFTIILLSTLISHDCIQGTDKNQIASVIDHDTRNYYVYIYSGLIGALFVTALMRSTTWFMMCMRASVNLHNSIFS</sequence>
<protein>
    <submittedName>
        <fullName evidence="10">Uncharacterized protein</fullName>
    </submittedName>
</protein>
<dbReference type="InterPro" id="IPR036640">
    <property type="entry name" value="ABC1_TM_sf"/>
</dbReference>
<feature type="compositionally biased region" description="Polar residues" evidence="8">
    <location>
        <begin position="24"/>
        <end position="46"/>
    </location>
</feature>
<comment type="similarity">
    <text evidence="2">Belongs to the ABC transporter superfamily. ABCC family. Conjugate transporter (TC 3.A.1.208) subfamily.</text>
</comment>
<evidence type="ECO:0000313" key="10">
    <source>
        <dbReference type="EMBL" id="CAD7663952.1"/>
    </source>
</evidence>
<evidence type="ECO:0000256" key="6">
    <source>
        <dbReference type="ARBA" id="ARBA00022989"/>
    </source>
</evidence>
<dbReference type="Proteomes" id="UP000728032">
    <property type="component" value="Unassembled WGS sequence"/>
</dbReference>
<dbReference type="EMBL" id="OC950234">
    <property type="protein sequence ID" value="CAD7663952.1"/>
    <property type="molecule type" value="Genomic_DNA"/>
</dbReference>
<evidence type="ECO:0000313" key="11">
    <source>
        <dbReference type="Proteomes" id="UP000728032"/>
    </source>
</evidence>
<evidence type="ECO:0000256" key="2">
    <source>
        <dbReference type="ARBA" id="ARBA00009726"/>
    </source>
</evidence>
<accession>A0A7R9MP64</accession>
<dbReference type="GO" id="GO:0005524">
    <property type="term" value="F:ATP binding"/>
    <property type="evidence" value="ECO:0007669"/>
    <property type="project" value="UniProtKB-KW"/>
</dbReference>
<feature type="non-terminal residue" evidence="10">
    <location>
        <position position="1"/>
    </location>
</feature>
<dbReference type="PANTHER" id="PTHR24223">
    <property type="entry name" value="ATP-BINDING CASSETTE SUB-FAMILY C"/>
    <property type="match status" value="1"/>
</dbReference>
<dbReference type="GO" id="GO:0016020">
    <property type="term" value="C:membrane"/>
    <property type="evidence" value="ECO:0007669"/>
    <property type="project" value="UniProtKB-SubCell"/>
</dbReference>
<dbReference type="OrthoDB" id="7485670at2759"/>
<feature type="transmembrane region" description="Helical" evidence="9">
    <location>
        <begin position="144"/>
        <end position="162"/>
    </location>
</feature>